<dbReference type="Pfam" id="PF04366">
    <property type="entry name" value="Ysc84"/>
    <property type="match status" value="1"/>
</dbReference>
<keyword evidence="2" id="KW-0732">Signal</keyword>
<dbReference type="AlphaFoldDB" id="A0A8J3A1B2"/>
<reference evidence="4" key="1">
    <citation type="journal article" date="2014" name="Int. J. Syst. Evol. Microbiol.">
        <title>Complete genome sequence of Corynebacterium casei LMG S-19264T (=DSM 44701T), isolated from a smear-ripened cheese.</title>
        <authorList>
            <consortium name="US DOE Joint Genome Institute (JGI-PGF)"/>
            <person name="Walter F."/>
            <person name="Albersmeier A."/>
            <person name="Kalinowski J."/>
            <person name="Ruckert C."/>
        </authorList>
    </citation>
    <scope>NUCLEOTIDE SEQUENCE</scope>
    <source>
        <strain evidence="4">CGMCC 1.14984</strain>
    </source>
</reference>
<feature type="compositionally biased region" description="Low complexity" evidence="1">
    <location>
        <begin position="60"/>
        <end position="72"/>
    </location>
</feature>
<name>A0A8J3A1B2_9PROT</name>
<proteinExistence type="predicted"/>
<feature type="region of interest" description="Disordered" evidence="1">
    <location>
        <begin position="60"/>
        <end position="81"/>
    </location>
</feature>
<dbReference type="RefSeq" id="WP_166426353.1">
    <property type="nucleotide sequence ID" value="NZ_BMGZ01000001.1"/>
</dbReference>
<evidence type="ECO:0000313" key="4">
    <source>
        <dbReference type="EMBL" id="GGH95450.1"/>
    </source>
</evidence>
<evidence type="ECO:0000313" key="6">
    <source>
        <dbReference type="Proteomes" id="UP000621856"/>
    </source>
</evidence>
<feature type="domain" description="Ysc84 actin-binding" evidence="3">
    <location>
        <begin position="167"/>
        <end position="258"/>
    </location>
</feature>
<reference evidence="5 7" key="2">
    <citation type="submission" date="2020-02" db="EMBL/GenBank/DDBJ databases">
        <title>Genome sequence of Parvularcula flava strain NH6-79.</title>
        <authorList>
            <person name="Abdul Karim M.H."/>
            <person name="Lam M.Q."/>
            <person name="Chen S.J."/>
            <person name="Yahya A."/>
            <person name="Shahir S."/>
            <person name="Shamsir M.S."/>
            <person name="Chong C.S."/>
        </authorList>
    </citation>
    <scope>NUCLEOTIDE SEQUENCE [LARGE SCALE GENOMIC DNA]</scope>
    <source>
        <strain evidence="5 7">NH6-79</strain>
    </source>
</reference>
<evidence type="ECO:0000256" key="2">
    <source>
        <dbReference type="SAM" id="SignalP"/>
    </source>
</evidence>
<organism evidence="4 6">
    <name type="scientific">Aquisalinus luteolus</name>
    <dbReference type="NCBI Taxonomy" id="1566827"/>
    <lineage>
        <taxon>Bacteria</taxon>
        <taxon>Pseudomonadati</taxon>
        <taxon>Pseudomonadota</taxon>
        <taxon>Alphaproteobacteria</taxon>
        <taxon>Parvularculales</taxon>
        <taxon>Parvularculaceae</taxon>
        <taxon>Aquisalinus</taxon>
    </lineage>
</organism>
<evidence type="ECO:0000313" key="5">
    <source>
        <dbReference type="EMBL" id="NHK27442.1"/>
    </source>
</evidence>
<accession>A0A8J3A1B2</accession>
<sequence length="296" mass="31593">MTKMMKMFAAGASATAMAFAGIAANAQDDISEAEEAATSAEQLNQIQLAQYRDNDRMAMNTQTTTQTTTRTNQDWDSDSQDMEKDWSADAATETEWSEKKMKWDAAARATLDECIALSEACNVASSNAAGILVFPELTSASFIAGGTGGKGVLMVDGQPQGYYQLAAGSLGFQAGIEQVSQVMTFNTENALEDLTGDAEWRTGADAKVTVINAGAQAKAVADGDLDQLGEVSAITFNQEGFAGGISLEGIRIAEVTYEDQNGMFGDDDTDWTDEPVMDDMDDMDAMNEDLEEDTGM</sequence>
<dbReference type="InterPro" id="IPR007461">
    <property type="entry name" value="Ysc84_actin-binding"/>
</dbReference>
<feature type="signal peptide" evidence="2">
    <location>
        <begin position="1"/>
        <end position="26"/>
    </location>
</feature>
<dbReference type="EMBL" id="VCJR02000001">
    <property type="protein sequence ID" value="NHK27442.1"/>
    <property type="molecule type" value="Genomic_DNA"/>
</dbReference>
<keyword evidence="7" id="KW-1185">Reference proteome</keyword>
<evidence type="ECO:0000313" key="7">
    <source>
        <dbReference type="Proteomes" id="UP000818603"/>
    </source>
</evidence>
<gene>
    <name evidence="5" type="ORF">FF098_005955</name>
    <name evidence="4" type="ORF">GCM10011355_12020</name>
</gene>
<evidence type="ECO:0000256" key="1">
    <source>
        <dbReference type="SAM" id="MobiDB-lite"/>
    </source>
</evidence>
<reference evidence="4" key="3">
    <citation type="submission" date="2020-09" db="EMBL/GenBank/DDBJ databases">
        <authorList>
            <person name="Sun Q."/>
            <person name="Zhou Y."/>
        </authorList>
    </citation>
    <scope>NUCLEOTIDE SEQUENCE</scope>
    <source>
        <strain evidence="4">CGMCC 1.14984</strain>
    </source>
</reference>
<comment type="caution">
    <text evidence="4">The sequence shown here is derived from an EMBL/GenBank/DDBJ whole genome shotgun (WGS) entry which is preliminary data.</text>
</comment>
<dbReference type="Proteomes" id="UP000818603">
    <property type="component" value="Unassembled WGS sequence"/>
</dbReference>
<feature type="compositionally biased region" description="Acidic residues" evidence="1">
    <location>
        <begin position="265"/>
        <end position="281"/>
    </location>
</feature>
<protein>
    <submittedName>
        <fullName evidence="5">Lipid-binding SYLF domain-containing protein</fullName>
    </submittedName>
</protein>
<feature type="chain" id="PRO_5035304402" evidence="2">
    <location>
        <begin position="27"/>
        <end position="296"/>
    </location>
</feature>
<dbReference type="EMBL" id="BMGZ01000001">
    <property type="protein sequence ID" value="GGH95450.1"/>
    <property type="molecule type" value="Genomic_DNA"/>
</dbReference>
<feature type="region of interest" description="Disordered" evidence="1">
    <location>
        <begin position="261"/>
        <end position="281"/>
    </location>
</feature>
<dbReference type="CDD" id="cd11524">
    <property type="entry name" value="SYLF"/>
    <property type="match status" value="1"/>
</dbReference>
<evidence type="ECO:0000259" key="3">
    <source>
        <dbReference type="Pfam" id="PF04366"/>
    </source>
</evidence>
<dbReference type="Proteomes" id="UP000621856">
    <property type="component" value="Unassembled WGS sequence"/>
</dbReference>